<accession>B0DEG5</accession>
<dbReference type="PANTHER" id="PTHR43625">
    <property type="entry name" value="AFLATOXIN B1 ALDEHYDE REDUCTASE"/>
    <property type="match status" value="1"/>
</dbReference>
<dbReference type="KEGG" id="lbc:LACBIDRAFT_299310"/>
<dbReference type="InParanoid" id="B0DEG5"/>
<gene>
    <name evidence="3" type="ORF">LACBIDRAFT_299310</name>
</gene>
<dbReference type="GO" id="GO:0005737">
    <property type="term" value="C:cytoplasm"/>
    <property type="evidence" value="ECO:0007669"/>
    <property type="project" value="TreeGrafter"/>
</dbReference>
<dbReference type="InterPro" id="IPR023210">
    <property type="entry name" value="NADP_OxRdtase_dom"/>
</dbReference>
<dbReference type="AlphaFoldDB" id="B0DEG5"/>
<dbReference type="PANTHER" id="PTHR43625:SF40">
    <property type="entry name" value="ALDO-KETO REDUCTASE YAKC [NADP(+)]"/>
    <property type="match status" value="1"/>
</dbReference>
<keyword evidence="1" id="KW-0560">Oxidoreductase</keyword>
<sequence length="144" mass="15954">MHLLLAPPPTPSSPSRRIFFSGHLRIFLATKFGIVRTSDGAANGTPEDVEAAVEKSLKRLGIETVDLYYLHIIVGAMAEFVKQGKVRYIGLSEISADTLRRAHAIHATSLPYYAALNICSRSVFFPRQAYSAPLIPYFLCWTAK</sequence>
<keyword evidence="4" id="KW-1185">Reference proteome</keyword>
<protein>
    <submittedName>
        <fullName evidence="3">Predicted protein</fullName>
    </submittedName>
</protein>
<dbReference type="Gene3D" id="3.20.20.100">
    <property type="entry name" value="NADP-dependent oxidoreductase domain"/>
    <property type="match status" value="1"/>
</dbReference>
<dbReference type="Pfam" id="PF00248">
    <property type="entry name" value="Aldo_ket_red"/>
    <property type="match status" value="1"/>
</dbReference>
<dbReference type="InterPro" id="IPR036812">
    <property type="entry name" value="NAD(P)_OxRdtase_dom_sf"/>
</dbReference>
<dbReference type="InterPro" id="IPR050791">
    <property type="entry name" value="Aldo-Keto_reductase"/>
</dbReference>
<reference evidence="3 4" key="1">
    <citation type="journal article" date="2008" name="Nature">
        <title>The genome of Laccaria bicolor provides insights into mycorrhizal symbiosis.</title>
        <authorList>
            <person name="Martin F."/>
            <person name="Aerts A."/>
            <person name="Ahren D."/>
            <person name="Brun A."/>
            <person name="Danchin E.G.J."/>
            <person name="Duchaussoy F."/>
            <person name="Gibon J."/>
            <person name="Kohler A."/>
            <person name="Lindquist E."/>
            <person name="Pereda V."/>
            <person name="Salamov A."/>
            <person name="Shapiro H.J."/>
            <person name="Wuyts J."/>
            <person name="Blaudez D."/>
            <person name="Buee M."/>
            <person name="Brokstein P."/>
            <person name="Canbaeck B."/>
            <person name="Cohen D."/>
            <person name="Courty P.E."/>
            <person name="Coutinho P.M."/>
            <person name="Delaruelle C."/>
            <person name="Detter J.C."/>
            <person name="Deveau A."/>
            <person name="DiFazio S."/>
            <person name="Duplessis S."/>
            <person name="Fraissinet-Tachet L."/>
            <person name="Lucic E."/>
            <person name="Frey-Klett P."/>
            <person name="Fourrey C."/>
            <person name="Feussner I."/>
            <person name="Gay G."/>
            <person name="Grimwood J."/>
            <person name="Hoegger P.J."/>
            <person name="Jain P."/>
            <person name="Kilaru S."/>
            <person name="Labbe J."/>
            <person name="Lin Y.C."/>
            <person name="Legue V."/>
            <person name="Le Tacon F."/>
            <person name="Marmeisse R."/>
            <person name="Melayah D."/>
            <person name="Montanini B."/>
            <person name="Muratet M."/>
            <person name="Nehls U."/>
            <person name="Niculita-Hirzel H."/>
            <person name="Oudot-Le Secq M.P."/>
            <person name="Peter M."/>
            <person name="Quesneville H."/>
            <person name="Rajashekar B."/>
            <person name="Reich M."/>
            <person name="Rouhier N."/>
            <person name="Schmutz J."/>
            <person name="Yin T."/>
            <person name="Chalot M."/>
            <person name="Henrissat B."/>
            <person name="Kuees U."/>
            <person name="Lucas S."/>
            <person name="Van de Peer Y."/>
            <person name="Podila G.K."/>
            <person name="Polle A."/>
            <person name="Pukkila P.J."/>
            <person name="Richardson P.M."/>
            <person name="Rouze P."/>
            <person name="Sanders I.R."/>
            <person name="Stajich J.E."/>
            <person name="Tunlid A."/>
            <person name="Tuskan G."/>
            <person name="Grigoriev I.V."/>
        </authorList>
    </citation>
    <scope>NUCLEOTIDE SEQUENCE [LARGE SCALE GENOMIC DNA]</scope>
    <source>
        <strain evidence="4">S238N-H82 / ATCC MYA-4686</strain>
    </source>
</reference>
<proteinExistence type="predicted"/>
<dbReference type="HOGENOM" id="CLU_1796799_0_0_1"/>
<dbReference type="STRING" id="486041.B0DEG5"/>
<dbReference type="GeneID" id="6078027"/>
<evidence type="ECO:0000313" key="4">
    <source>
        <dbReference type="Proteomes" id="UP000001194"/>
    </source>
</evidence>
<evidence type="ECO:0000256" key="1">
    <source>
        <dbReference type="ARBA" id="ARBA00023002"/>
    </source>
</evidence>
<evidence type="ECO:0000259" key="2">
    <source>
        <dbReference type="Pfam" id="PF00248"/>
    </source>
</evidence>
<evidence type="ECO:0000313" key="3">
    <source>
        <dbReference type="EMBL" id="EDR06930.1"/>
    </source>
</evidence>
<dbReference type="OrthoDB" id="37537at2759"/>
<organism evidence="4">
    <name type="scientific">Laccaria bicolor (strain S238N-H82 / ATCC MYA-4686)</name>
    <name type="common">Bicoloured deceiver</name>
    <name type="synonym">Laccaria laccata var. bicolor</name>
    <dbReference type="NCBI Taxonomy" id="486041"/>
    <lineage>
        <taxon>Eukaryota</taxon>
        <taxon>Fungi</taxon>
        <taxon>Dikarya</taxon>
        <taxon>Basidiomycota</taxon>
        <taxon>Agaricomycotina</taxon>
        <taxon>Agaricomycetes</taxon>
        <taxon>Agaricomycetidae</taxon>
        <taxon>Agaricales</taxon>
        <taxon>Agaricineae</taxon>
        <taxon>Hydnangiaceae</taxon>
        <taxon>Laccaria</taxon>
    </lineage>
</organism>
<name>B0DEG5_LACBS</name>
<dbReference type="SUPFAM" id="SSF51430">
    <property type="entry name" value="NAD(P)-linked oxidoreductase"/>
    <property type="match status" value="1"/>
</dbReference>
<dbReference type="RefSeq" id="XP_001882303.1">
    <property type="nucleotide sequence ID" value="XM_001882268.1"/>
</dbReference>
<feature type="domain" description="NADP-dependent oxidoreductase" evidence="2">
    <location>
        <begin position="25"/>
        <end position="103"/>
    </location>
</feature>
<dbReference type="Proteomes" id="UP000001194">
    <property type="component" value="Unassembled WGS sequence"/>
</dbReference>
<dbReference type="GO" id="GO:0016491">
    <property type="term" value="F:oxidoreductase activity"/>
    <property type="evidence" value="ECO:0007669"/>
    <property type="project" value="UniProtKB-KW"/>
</dbReference>
<dbReference type="EMBL" id="DS547106">
    <property type="protein sequence ID" value="EDR06930.1"/>
    <property type="molecule type" value="Genomic_DNA"/>
</dbReference>